<name>A0A7G6T0S8_9HYPH</name>
<dbReference type="Proteomes" id="UP000515465">
    <property type="component" value="Chromosome"/>
</dbReference>
<proteinExistence type="predicted"/>
<dbReference type="AlphaFoldDB" id="A0A7G6T0S8"/>
<accession>A0A7G6T0S8</accession>
<organism evidence="1 2">
    <name type="scientific">Mesorhizobium huakuii</name>
    <dbReference type="NCBI Taxonomy" id="28104"/>
    <lineage>
        <taxon>Bacteria</taxon>
        <taxon>Pseudomonadati</taxon>
        <taxon>Pseudomonadota</taxon>
        <taxon>Alphaproteobacteria</taxon>
        <taxon>Hyphomicrobiales</taxon>
        <taxon>Phyllobacteriaceae</taxon>
        <taxon>Mesorhizobium</taxon>
    </lineage>
</organism>
<gene>
    <name evidence="1" type="ORF">HB778_30300</name>
</gene>
<evidence type="ECO:0000313" key="2">
    <source>
        <dbReference type="Proteomes" id="UP000515465"/>
    </source>
</evidence>
<protein>
    <submittedName>
        <fullName evidence="1">Uncharacterized protein</fullName>
    </submittedName>
</protein>
<evidence type="ECO:0000313" key="1">
    <source>
        <dbReference type="EMBL" id="QND60360.1"/>
    </source>
</evidence>
<dbReference type="EMBL" id="CP050296">
    <property type="protein sequence ID" value="QND60360.1"/>
    <property type="molecule type" value="Genomic_DNA"/>
</dbReference>
<reference evidence="2" key="1">
    <citation type="journal article" date="2020" name="Mol. Plant Microbe">
        <title>Rhizobial microsymbionts of the narrowly endemic Oxytropis species growing in Kamchatka are characterized by significant genetic diversity and possess a set of genes that are associated with T3SS and T6SS secretion systems and can affect the development of symbiosis.</title>
        <authorList>
            <person name="Safronova V."/>
            <person name="Guro P."/>
            <person name="Sazanova A."/>
            <person name="Kuznetsova I."/>
            <person name="Belimov A."/>
            <person name="Yakubov V."/>
            <person name="Chirak E."/>
            <person name="Afonin A."/>
            <person name="Gogolev Y."/>
            <person name="Andronov E."/>
            <person name="Tikhonovich I."/>
        </authorList>
    </citation>
    <scope>NUCLEOTIDE SEQUENCE [LARGE SCALE GENOMIC DNA]</scope>
    <source>
        <strain evidence="2">583</strain>
    </source>
</reference>
<sequence>MTKEETRRAHGASLRRQAMQIASMLPPDIDDARVVLKLMGVFLEEFLVEPLAEPEAIQSASRKLKVV</sequence>
<dbReference type="RefSeq" id="WP_183459213.1">
    <property type="nucleotide sequence ID" value="NZ_CP050296.1"/>
</dbReference>